<gene>
    <name evidence="2" type="ORF">CVD27_22780</name>
</gene>
<reference evidence="2 3" key="1">
    <citation type="submission" date="2017-11" db="EMBL/GenBank/DDBJ databases">
        <title>Comparitive Functional Genomics of Dry Heat Resistant strains isolated from the Viking Spacecraft.</title>
        <authorList>
            <person name="Seuylemezian A."/>
            <person name="Cooper K."/>
            <person name="Vaishampayan P."/>
        </authorList>
    </citation>
    <scope>NUCLEOTIDE SEQUENCE [LARGE SCALE GENOMIC DNA]</scope>
    <source>
        <strain evidence="2 3">V32-6</strain>
    </source>
</reference>
<dbReference type="PROSITE" id="PS50943">
    <property type="entry name" value="HTH_CROC1"/>
    <property type="match status" value="1"/>
</dbReference>
<dbReference type="SUPFAM" id="SSF47413">
    <property type="entry name" value="lambda repressor-like DNA-binding domains"/>
    <property type="match status" value="1"/>
</dbReference>
<evidence type="ECO:0000313" key="2">
    <source>
        <dbReference type="EMBL" id="PLS01943.1"/>
    </source>
</evidence>
<dbReference type="Proteomes" id="UP000234950">
    <property type="component" value="Unassembled WGS sequence"/>
</dbReference>
<dbReference type="Pfam" id="PF01381">
    <property type="entry name" value="HTH_3"/>
    <property type="match status" value="1"/>
</dbReference>
<dbReference type="SMART" id="SM00530">
    <property type="entry name" value="HTH_XRE"/>
    <property type="match status" value="1"/>
</dbReference>
<name>A0A2N5H8U3_9BACI</name>
<evidence type="ECO:0000259" key="1">
    <source>
        <dbReference type="PROSITE" id="PS50943"/>
    </source>
</evidence>
<proteinExistence type="predicted"/>
<feature type="domain" description="HTH cro/C1-type" evidence="1">
    <location>
        <begin position="10"/>
        <end position="65"/>
    </location>
</feature>
<evidence type="ECO:0000313" key="3">
    <source>
        <dbReference type="Proteomes" id="UP000234950"/>
    </source>
</evidence>
<dbReference type="InterPro" id="IPR001387">
    <property type="entry name" value="Cro/C1-type_HTH"/>
</dbReference>
<dbReference type="InterPro" id="IPR010982">
    <property type="entry name" value="Lambda_DNA-bd_dom_sf"/>
</dbReference>
<organism evidence="2 3">
    <name type="scientific">Neobacillus cucumis</name>
    <dbReference type="NCBI Taxonomy" id="1740721"/>
    <lineage>
        <taxon>Bacteria</taxon>
        <taxon>Bacillati</taxon>
        <taxon>Bacillota</taxon>
        <taxon>Bacilli</taxon>
        <taxon>Bacillales</taxon>
        <taxon>Bacillaceae</taxon>
        <taxon>Neobacillus</taxon>
    </lineage>
</organism>
<protein>
    <recommendedName>
        <fullName evidence="1">HTH cro/C1-type domain-containing protein</fullName>
    </recommendedName>
</protein>
<dbReference type="Gene3D" id="1.10.260.40">
    <property type="entry name" value="lambda repressor-like DNA-binding domains"/>
    <property type="match status" value="1"/>
</dbReference>
<dbReference type="EMBL" id="PGVE01000086">
    <property type="protein sequence ID" value="PLS01943.1"/>
    <property type="molecule type" value="Genomic_DNA"/>
</dbReference>
<dbReference type="GO" id="GO:0003677">
    <property type="term" value="F:DNA binding"/>
    <property type="evidence" value="ECO:0007669"/>
    <property type="project" value="InterPro"/>
</dbReference>
<dbReference type="CDD" id="cd00093">
    <property type="entry name" value="HTH_XRE"/>
    <property type="match status" value="1"/>
</dbReference>
<dbReference type="AlphaFoldDB" id="A0A2N5H8U3"/>
<sequence>MKIMDLGEFIKTKRKEKRMSTRDLGEAVNTSAGYISNLENGKIKQPDDVKILDILQALNVDFNDKVFNEINWIDGNKLKEVQSDLKLIQTEQKNIRNKIMKELEFMEENELEGIYITINRYPEIFRLIYDLDVSLKSKEDIKSAIGFLDYKRFILSEKK</sequence>
<dbReference type="OrthoDB" id="2934970at2"/>
<keyword evidence="3" id="KW-1185">Reference proteome</keyword>
<comment type="caution">
    <text evidence="2">The sequence shown here is derived from an EMBL/GenBank/DDBJ whole genome shotgun (WGS) entry which is preliminary data.</text>
</comment>
<accession>A0A2N5H8U3</accession>